<dbReference type="EMBL" id="JOTP01000008">
    <property type="protein sequence ID" value="KEP26642.1"/>
    <property type="molecule type" value="Genomic_DNA"/>
</dbReference>
<dbReference type="Gene3D" id="3.40.50.2300">
    <property type="match status" value="1"/>
</dbReference>
<keyword evidence="5" id="KW-0804">Transcription</keyword>
<dbReference type="OrthoDB" id="9809318at2"/>
<evidence type="ECO:0000313" key="9">
    <source>
        <dbReference type="EMBL" id="KEP26642.1"/>
    </source>
</evidence>
<feature type="domain" description="Response regulatory" evidence="7">
    <location>
        <begin position="3"/>
        <end position="117"/>
    </location>
</feature>
<dbReference type="AlphaFoldDB" id="A0A081LBL6"/>
<evidence type="ECO:0000256" key="6">
    <source>
        <dbReference type="PROSITE-ProRule" id="PRU00169"/>
    </source>
</evidence>
<dbReference type="eggNOG" id="COG3279">
    <property type="taxonomic scope" value="Bacteria"/>
</dbReference>
<evidence type="ECO:0000256" key="1">
    <source>
        <dbReference type="ARBA" id="ARBA00022553"/>
    </source>
</evidence>
<keyword evidence="2" id="KW-0902">Two-component regulatory system</keyword>
<dbReference type="InterPro" id="IPR046947">
    <property type="entry name" value="LytR-like"/>
</dbReference>
<dbReference type="PROSITE" id="PS50110">
    <property type="entry name" value="RESPONSE_REGULATORY"/>
    <property type="match status" value="1"/>
</dbReference>
<dbReference type="CDD" id="cd17532">
    <property type="entry name" value="REC_LytTR_AlgR-like"/>
    <property type="match status" value="1"/>
</dbReference>
<dbReference type="SMART" id="SM00850">
    <property type="entry name" value="LytTR"/>
    <property type="match status" value="1"/>
</dbReference>
<evidence type="ECO:0000313" key="10">
    <source>
        <dbReference type="Proteomes" id="UP000028091"/>
    </source>
</evidence>
<sequence>MMKVLIVDDEVLARDELKYLLRRTKEDVQIEEAENIESAFDRMVDHKPDLLFLDIDLSGENGFDVAKRLNRMSDPPAIVFATAFDQYALKAFEVSALDYLTKPFDEERLQQTIKKFKKWKSVETQEHQLSEEKLPHQQKLAISVDDSIVILQVEEIMYVGLSEGKKVVKTKDHMYEVTEPLVVIEKKLPEAYFMRVHRSYIVNTSHMKEVQPWFNSTYNLHMTDGSIIPVSRTYAKELKKSLLLE</sequence>
<dbReference type="SMART" id="SM00448">
    <property type="entry name" value="REC"/>
    <property type="match status" value="1"/>
</dbReference>
<evidence type="ECO:0000256" key="5">
    <source>
        <dbReference type="ARBA" id="ARBA00023163"/>
    </source>
</evidence>
<dbReference type="FunFam" id="3.40.50.2300:FF:000134">
    <property type="entry name" value="Autolysin response regulator LytR"/>
    <property type="match status" value="1"/>
</dbReference>
<keyword evidence="4" id="KW-0238">DNA-binding</keyword>
<comment type="caution">
    <text evidence="9">The sequence shown here is derived from an EMBL/GenBank/DDBJ whole genome shotgun (WGS) entry which is preliminary data.</text>
</comment>
<dbReference type="GO" id="GO:0003677">
    <property type="term" value="F:DNA binding"/>
    <property type="evidence" value="ECO:0007669"/>
    <property type="project" value="UniProtKB-KW"/>
</dbReference>
<dbReference type="PANTHER" id="PTHR37299">
    <property type="entry name" value="TRANSCRIPTIONAL REGULATOR-RELATED"/>
    <property type="match status" value="1"/>
</dbReference>
<evidence type="ECO:0000256" key="3">
    <source>
        <dbReference type="ARBA" id="ARBA00023015"/>
    </source>
</evidence>
<dbReference type="InterPro" id="IPR011006">
    <property type="entry name" value="CheY-like_superfamily"/>
</dbReference>
<keyword evidence="10" id="KW-1185">Reference proteome</keyword>
<accession>A0A081LBL6</accession>
<dbReference type="Gene3D" id="2.40.50.40">
    <property type="match status" value="1"/>
</dbReference>
<evidence type="ECO:0000256" key="4">
    <source>
        <dbReference type="ARBA" id="ARBA00023125"/>
    </source>
</evidence>
<dbReference type="RefSeq" id="WP_034320902.1">
    <property type="nucleotide sequence ID" value="NZ_JBCMYH010000010.1"/>
</dbReference>
<dbReference type="Proteomes" id="UP000028091">
    <property type="component" value="Unassembled WGS sequence"/>
</dbReference>
<protein>
    <submittedName>
        <fullName evidence="9">Two-component response regulator</fullName>
    </submittedName>
</protein>
<organism evidence="9 10">
    <name type="scientific">Bacillus zhangzhouensis</name>
    <dbReference type="NCBI Taxonomy" id="1178540"/>
    <lineage>
        <taxon>Bacteria</taxon>
        <taxon>Bacillati</taxon>
        <taxon>Bacillota</taxon>
        <taxon>Bacilli</taxon>
        <taxon>Bacillales</taxon>
        <taxon>Bacillaceae</taxon>
        <taxon>Bacillus</taxon>
    </lineage>
</organism>
<feature type="modified residue" description="4-aspartylphosphate" evidence="6">
    <location>
        <position position="54"/>
    </location>
</feature>
<dbReference type="InterPro" id="IPR007492">
    <property type="entry name" value="LytTR_DNA-bd_dom"/>
</dbReference>
<evidence type="ECO:0000259" key="7">
    <source>
        <dbReference type="PROSITE" id="PS50110"/>
    </source>
</evidence>
<gene>
    <name evidence="9" type="ORF">BA70_18865</name>
</gene>
<name>A0A081LBL6_9BACI</name>
<dbReference type="Pfam" id="PF00072">
    <property type="entry name" value="Response_reg"/>
    <property type="match status" value="1"/>
</dbReference>
<dbReference type="Pfam" id="PF04397">
    <property type="entry name" value="LytTR"/>
    <property type="match status" value="1"/>
</dbReference>
<dbReference type="GO" id="GO:0000156">
    <property type="term" value="F:phosphorelay response regulator activity"/>
    <property type="evidence" value="ECO:0007669"/>
    <property type="project" value="InterPro"/>
</dbReference>
<dbReference type="PANTHER" id="PTHR37299:SF1">
    <property type="entry name" value="STAGE 0 SPORULATION PROTEIN A HOMOLOG"/>
    <property type="match status" value="1"/>
</dbReference>
<evidence type="ECO:0000256" key="2">
    <source>
        <dbReference type="ARBA" id="ARBA00023012"/>
    </source>
</evidence>
<dbReference type="PROSITE" id="PS50930">
    <property type="entry name" value="HTH_LYTTR"/>
    <property type="match status" value="1"/>
</dbReference>
<proteinExistence type="predicted"/>
<keyword evidence="1 6" id="KW-0597">Phosphoprotein</keyword>
<feature type="domain" description="HTH LytTR-type" evidence="8">
    <location>
        <begin position="140"/>
        <end position="244"/>
    </location>
</feature>
<dbReference type="InterPro" id="IPR001789">
    <property type="entry name" value="Sig_transdc_resp-reg_receiver"/>
</dbReference>
<dbReference type="SUPFAM" id="SSF52172">
    <property type="entry name" value="CheY-like"/>
    <property type="match status" value="1"/>
</dbReference>
<reference evidence="9 10" key="1">
    <citation type="submission" date="2012-09" db="EMBL/GenBank/DDBJ databases">
        <title>Genome Sequence of Bacillus sp. DW5-4.</title>
        <authorList>
            <person name="Lai Q."/>
            <person name="Liu Y."/>
            <person name="Shao Z."/>
        </authorList>
    </citation>
    <scope>NUCLEOTIDE SEQUENCE [LARGE SCALE GENOMIC DNA]</scope>
    <source>
        <strain evidence="9 10">DW5-4</strain>
    </source>
</reference>
<evidence type="ECO:0000259" key="8">
    <source>
        <dbReference type="PROSITE" id="PS50930"/>
    </source>
</evidence>
<keyword evidence="3" id="KW-0805">Transcription regulation</keyword>
<dbReference type="Gene3D" id="2.20.25.10">
    <property type="match status" value="1"/>
</dbReference>